<evidence type="ECO:0000313" key="1">
    <source>
        <dbReference type="EMBL" id="SDO77101.1"/>
    </source>
</evidence>
<proteinExistence type="predicted"/>
<dbReference type="OrthoDB" id="9804993at2"/>
<dbReference type="RefSeq" id="WP_090475789.1">
    <property type="nucleotide sequence ID" value="NZ_LT629710.1"/>
</dbReference>
<accession>A0A1H0M9W6</accession>
<evidence type="ECO:0000313" key="2">
    <source>
        <dbReference type="Proteomes" id="UP000198741"/>
    </source>
</evidence>
<dbReference type="Gene3D" id="3.40.50.1820">
    <property type="entry name" value="alpha/beta hydrolase"/>
    <property type="match status" value="1"/>
</dbReference>
<organism evidence="1 2">
    <name type="scientific">Nakamurella panacisegetis</name>
    <dbReference type="NCBI Taxonomy" id="1090615"/>
    <lineage>
        <taxon>Bacteria</taxon>
        <taxon>Bacillati</taxon>
        <taxon>Actinomycetota</taxon>
        <taxon>Actinomycetes</taxon>
        <taxon>Nakamurellales</taxon>
        <taxon>Nakamurellaceae</taxon>
        <taxon>Nakamurella</taxon>
    </lineage>
</organism>
<dbReference type="GO" id="GO:0016787">
    <property type="term" value="F:hydrolase activity"/>
    <property type="evidence" value="ECO:0007669"/>
    <property type="project" value="InterPro"/>
</dbReference>
<gene>
    <name evidence="1" type="ORF">SAMN04515671_1954</name>
</gene>
<evidence type="ECO:0008006" key="3">
    <source>
        <dbReference type="Google" id="ProtNLM"/>
    </source>
</evidence>
<dbReference type="Pfam" id="PF06821">
    <property type="entry name" value="Ser_hydrolase"/>
    <property type="match status" value="1"/>
</dbReference>
<name>A0A1H0M9W6_9ACTN</name>
<keyword evidence="2" id="KW-1185">Reference proteome</keyword>
<protein>
    <recommendedName>
        <fullName evidence="3">Alpha/beta hydrolase family protein</fullName>
    </recommendedName>
</protein>
<dbReference type="InterPro" id="IPR029058">
    <property type="entry name" value="AB_hydrolase_fold"/>
</dbReference>
<reference evidence="1 2" key="1">
    <citation type="submission" date="2016-10" db="EMBL/GenBank/DDBJ databases">
        <authorList>
            <person name="de Groot N.N."/>
        </authorList>
    </citation>
    <scope>NUCLEOTIDE SEQUENCE [LARGE SCALE GENOMIC DNA]</scope>
    <source>
        <strain evidence="2">P4-7,KCTC 19426,CECT 7604</strain>
    </source>
</reference>
<sequence length="197" mass="20562">MPETRPSFLVLHGFQNHRPAGHWQHLLTDDLRAAGHPVSYPPLPDPDHPDRAAWLGKMSALVAAMPTGHRVVVTHSLAAVAWLHAAALGTVSADRVLLVAPPSPAVLAGIPEVAAFAEPTVTAAQLAASSSGPVRLVASDDDPYHPDGAAATYGTPLAIDTDVIPGAGHLDLTAGYGRWPSVLAWCLDPSTRLTART</sequence>
<dbReference type="InterPro" id="IPR010662">
    <property type="entry name" value="RBBP9/YdeN"/>
</dbReference>
<dbReference type="AlphaFoldDB" id="A0A1H0M9W6"/>
<dbReference type="EMBL" id="LT629710">
    <property type="protein sequence ID" value="SDO77101.1"/>
    <property type="molecule type" value="Genomic_DNA"/>
</dbReference>
<dbReference type="SUPFAM" id="SSF53474">
    <property type="entry name" value="alpha/beta-Hydrolases"/>
    <property type="match status" value="1"/>
</dbReference>
<dbReference type="Proteomes" id="UP000198741">
    <property type="component" value="Chromosome I"/>
</dbReference>